<dbReference type="Gene3D" id="3.30.420.10">
    <property type="entry name" value="Ribonuclease H-like superfamily/Ribonuclease H"/>
    <property type="match status" value="1"/>
</dbReference>
<dbReference type="PROSITE" id="PS50994">
    <property type="entry name" value="INTEGRASE"/>
    <property type="match status" value="1"/>
</dbReference>
<feature type="non-terminal residue" evidence="2">
    <location>
        <position position="406"/>
    </location>
</feature>
<dbReference type="GO" id="GO:0003676">
    <property type="term" value="F:nucleic acid binding"/>
    <property type="evidence" value="ECO:0007669"/>
    <property type="project" value="InterPro"/>
</dbReference>
<dbReference type="InterPro" id="IPR012337">
    <property type="entry name" value="RNaseH-like_sf"/>
</dbReference>
<dbReference type="EMBL" id="CAJNRG010003984">
    <property type="protein sequence ID" value="CAF2062102.1"/>
    <property type="molecule type" value="Genomic_DNA"/>
</dbReference>
<name>A0A816QIA5_9BILA</name>
<protein>
    <recommendedName>
        <fullName evidence="1">Integrase catalytic domain-containing protein</fullName>
    </recommendedName>
</protein>
<gene>
    <name evidence="2" type="ORF">XDN619_LOCUS10751</name>
</gene>
<evidence type="ECO:0000313" key="2">
    <source>
        <dbReference type="EMBL" id="CAF2062102.1"/>
    </source>
</evidence>
<dbReference type="InterPro" id="IPR036397">
    <property type="entry name" value="RNaseH_sf"/>
</dbReference>
<dbReference type="InterPro" id="IPR050951">
    <property type="entry name" value="Retrovirus_Pol_polyprotein"/>
</dbReference>
<dbReference type="Proteomes" id="UP000663887">
    <property type="component" value="Unassembled WGS sequence"/>
</dbReference>
<proteinExistence type="predicted"/>
<dbReference type="GO" id="GO:0015074">
    <property type="term" value="P:DNA integration"/>
    <property type="evidence" value="ECO:0007669"/>
    <property type="project" value="InterPro"/>
</dbReference>
<accession>A0A816QIA5</accession>
<sequence length="406" mass="47600">MPTNLQLYCDLSHEKIQNLYNKYLLELQGDPSLNTNFIPAEVDHVRIHPMLNFDLIHKLNFIDRPKNNKLLIKSNIKNNIKNNSAFIKRSNKYSIIPDYIKLKSPDKPKLKDLTVTADYPLDHCMADLTFLTKSHGYIGLLMIIDIASRRCFAAKIKNKTSNEVIIALKKIIHEQLLGFNIKLLRVDNDTEFTSNEFKYFCESIGTKLSFGNAFSFKSGGKIERLNGTIKQLIKYNITRDNPSKWVDHFDNAIYTYNTSPHSALGNKSPFEMFIKLSNNLNNPIPLNDNERKNLIESQPNFPYFKVGDLVLKKIDRIGRQSQDSMKPYYDGPYKIIEEAEHRKSFTLTTIHGITKRSHYDKLKKFKEPPEWLKRNVDFQKYLWTKFPTYYKESNTIENEQYYYKHD</sequence>
<evidence type="ECO:0000259" key="1">
    <source>
        <dbReference type="PROSITE" id="PS50994"/>
    </source>
</evidence>
<organism evidence="2 3">
    <name type="scientific">Rotaria magnacalcarata</name>
    <dbReference type="NCBI Taxonomy" id="392030"/>
    <lineage>
        <taxon>Eukaryota</taxon>
        <taxon>Metazoa</taxon>
        <taxon>Spiralia</taxon>
        <taxon>Gnathifera</taxon>
        <taxon>Rotifera</taxon>
        <taxon>Eurotatoria</taxon>
        <taxon>Bdelloidea</taxon>
        <taxon>Philodinida</taxon>
        <taxon>Philodinidae</taxon>
        <taxon>Rotaria</taxon>
    </lineage>
</organism>
<dbReference type="Pfam" id="PF00665">
    <property type="entry name" value="rve"/>
    <property type="match status" value="1"/>
</dbReference>
<evidence type="ECO:0000313" key="3">
    <source>
        <dbReference type="Proteomes" id="UP000663887"/>
    </source>
</evidence>
<dbReference type="PANTHER" id="PTHR37984:SF5">
    <property type="entry name" value="PROTEIN NYNRIN-LIKE"/>
    <property type="match status" value="1"/>
</dbReference>
<dbReference type="AlphaFoldDB" id="A0A816QIA5"/>
<dbReference type="PANTHER" id="PTHR37984">
    <property type="entry name" value="PROTEIN CBG26694"/>
    <property type="match status" value="1"/>
</dbReference>
<feature type="domain" description="Integrase catalytic" evidence="1">
    <location>
        <begin position="116"/>
        <end position="277"/>
    </location>
</feature>
<dbReference type="SUPFAM" id="SSF53098">
    <property type="entry name" value="Ribonuclease H-like"/>
    <property type="match status" value="1"/>
</dbReference>
<comment type="caution">
    <text evidence="2">The sequence shown here is derived from an EMBL/GenBank/DDBJ whole genome shotgun (WGS) entry which is preliminary data.</text>
</comment>
<reference evidence="2" key="1">
    <citation type="submission" date="2021-02" db="EMBL/GenBank/DDBJ databases">
        <authorList>
            <person name="Nowell W R."/>
        </authorList>
    </citation>
    <scope>NUCLEOTIDE SEQUENCE</scope>
</reference>
<dbReference type="InterPro" id="IPR001584">
    <property type="entry name" value="Integrase_cat-core"/>
</dbReference>